<dbReference type="InterPro" id="IPR000860">
    <property type="entry name" value="HemC"/>
</dbReference>
<dbReference type="GO" id="GO:0006783">
    <property type="term" value="P:heme biosynthetic process"/>
    <property type="evidence" value="ECO:0007669"/>
    <property type="project" value="TreeGrafter"/>
</dbReference>
<comment type="catalytic activity">
    <reaction evidence="6">
        <text>4 porphobilinogen + H2O = hydroxymethylbilane + 4 NH4(+)</text>
        <dbReference type="Rhea" id="RHEA:13185"/>
        <dbReference type="ChEBI" id="CHEBI:15377"/>
        <dbReference type="ChEBI" id="CHEBI:28938"/>
        <dbReference type="ChEBI" id="CHEBI:57845"/>
        <dbReference type="ChEBI" id="CHEBI:58126"/>
        <dbReference type="EC" id="2.5.1.61"/>
    </reaction>
</comment>
<organism evidence="8 9">
    <name type="scientific">Gordonia westfalica</name>
    <dbReference type="NCBI Taxonomy" id="158898"/>
    <lineage>
        <taxon>Bacteria</taxon>
        <taxon>Bacillati</taxon>
        <taxon>Actinomycetota</taxon>
        <taxon>Actinomycetes</taxon>
        <taxon>Mycobacteriales</taxon>
        <taxon>Gordoniaceae</taxon>
        <taxon>Gordonia</taxon>
    </lineage>
</organism>
<dbReference type="AlphaFoldDB" id="A0A1H2K011"/>
<dbReference type="Gene3D" id="3.40.190.10">
    <property type="entry name" value="Periplasmic binding protein-like II"/>
    <property type="match status" value="1"/>
</dbReference>
<sequence length="150" mass="16317">MTDSRTAPIRIGTRGSLLATTQSQTIADALTAAGHPAELVIIKTAGDASSAPVAEIGVGVFTTAIRVALRNDEVDVAVHSYKDLPTAPRTTSRSRPSRPGWTRETRWSAGTIWCSANCRRDRWSAPRRPAGRHSLRHWVSVWKSAPYEAT</sequence>
<keyword evidence="4" id="KW-0808">Transferase</keyword>
<comment type="function">
    <text evidence="1">Tetrapolymerization of the monopyrrole PBG into the hydroxymethylbilane pre-uroporphyrinogen in several discrete steps.</text>
</comment>
<keyword evidence="5" id="KW-0627">Porphyrin biosynthesis</keyword>
<dbReference type="GO" id="GO:0004418">
    <property type="term" value="F:hydroxymethylbilane synthase activity"/>
    <property type="evidence" value="ECO:0007669"/>
    <property type="project" value="UniProtKB-EC"/>
</dbReference>
<evidence type="ECO:0000313" key="9">
    <source>
        <dbReference type="Proteomes" id="UP000183180"/>
    </source>
</evidence>
<proteinExistence type="inferred from homology"/>
<dbReference type="SUPFAM" id="SSF53850">
    <property type="entry name" value="Periplasmic binding protein-like II"/>
    <property type="match status" value="1"/>
</dbReference>
<evidence type="ECO:0000256" key="1">
    <source>
        <dbReference type="ARBA" id="ARBA00002869"/>
    </source>
</evidence>
<dbReference type="STRING" id="158898.SAMN04488548_1342691"/>
<gene>
    <name evidence="8" type="ORF">SAMN04488548_1342691</name>
</gene>
<dbReference type="EC" id="2.5.1.61" evidence="3"/>
<comment type="similarity">
    <text evidence="2">Belongs to the HMBS family.</text>
</comment>
<dbReference type="PANTHER" id="PTHR11557:SF0">
    <property type="entry name" value="PORPHOBILINOGEN DEAMINASE"/>
    <property type="match status" value="1"/>
</dbReference>
<evidence type="ECO:0000256" key="4">
    <source>
        <dbReference type="ARBA" id="ARBA00022679"/>
    </source>
</evidence>
<evidence type="ECO:0000256" key="3">
    <source>
        <dbReference type="ARBA" id="ARBA00012655"/>
    </source>
</evidence>
<dbReference type="Proteomes" id="UP000183180">
    <property type="component" value="Unassembled WGS sequence"/>
</dbReference>
<name>A0A1H2K011_9ACTN</name>
<feature type="domain" description="Porphobilinogen deaminase N-terminal" evidence="7">
    <location>
        <begin position="9"/>
        <end position="88"/>
    </location>
</feature>
<evidence type="ECO:0000256" key="5">
    <source>
        <dbReference type="ARBA" id="ARBA00023244"/>
    </source>
</evidence>
<evidence type="ECO:0000256" key="2">
    <source>
        <dbReference type="ARBA" id="ARBA00005638"/>
    </source>
</evidence>
<reference evidence="8 9" key="1">
    <citation type="submission" date="2016-10" db="EMBL/GenBank/DDBJ databases">
        <authorList>
            <person name="de Groot N.N."/>
        </authorList>
    </citation>
    <scope>NUCLEOTIDE SEQUENCE [LARGE SCALE GENOMIC DNA]</scope>
    <source>
        <strain evidence="8 9">DSM 44215</strain>
    </source>
</reference>
<dbReference type="EMBL" id="FNLM01000034">
    <property type="protein sequence ID" value="SDU61902.1"/>
    <property type="molecule type" value="Genomic_DNA"/>
</dbReference>
<accession>A0A1H2K011</accession>
<dbReference type="Pfam" id="PF01379">
    <property type="entry name" value="Porphobil_deam"/>
    <property type="match status" value="1"/>
</dbReference>
<dbReference type="GO" id="GO:0005737">
    <property type="term" value="C:cytoplasm"/>
    <property type="evidence" value="ECO:0007669"/>
    <property type="project" value="TreeGrafter"/>
</dbReference>
<evidence type="ECO:0000256" key="6">
    <source>
        <dbReference type="ARBA" id="ARBA00048169"/>
    </source>
</evidence>
<protein>
    <recommendedName>
        <fullName evidence="3">hydroxymethylbilane synthase</fullName>
        <ecNumber evidence="3">2.5.1.61</ecNumber>
    </recommendedName>
</protein>
<dbReference type="PANTHER" id="PTHR11557">
    <property type="entry name" value="PORPHOBILINOGEN DEAMINASE"/>
    <property type="match status" value="1"/>
</dbReference>
<evidence type="ECO:0000259" key="7">
    <source>
        <dbReference type="Pfam" id="PF01379"/>
    </source>
</evidence>
<evidence type="ECO:0000313" key="8">
    <source>
        <dbReference type="EMBL" id="SDU61902.1"/>
    </source>
</evidence>
<dbReference type="InterPro" id="IPR022417">
    <property type="entry name" value="Porphobilin_deaminase_N"/>
</dbReference>